<dbReference type="Pfam" id="PF02535">
    <property type="entry name" value="Zip"/>
    <property type="match status" value="2"/>
</dbReference>
<keyword evidence="7" id="KW-1185">Reference proteome</keyword>
<sequence length="288" mass="31983">MMLLVSSVVSSVGSELLCVLVYVVCVLVCGFGALGTLRITARGGTYSDTRLSFLSCLSAGVFLASCVLDIIPNYLTEMREHFTELGVTLRFPVPEFIMAVGFLFLLVMEELILALRDECERQHRQKEERDEKEALLLCSPTFRPRPDPSLAPIRFSVLLLSLCLFSIFQGFSVDEVRLHPDLLLRASLVTCSLVFLLAQSQMRRSVVSVCLLMLSLAFPLGLALRHTHKHTLRLARSTLEGLSVGSFTYVVFMDVIPRVTSAKEHRISKVTLILTGFSVLTVALLLKT</sequence>
<keyword evidence="4 5" id="KW-0472">Membrane</keyword>
<feature type="transmembrane region" description="Helical" evidence="5">
    <location>
        <begin position="20"/>
        <end position="39"/>
    </location>
</feature>
<dbReference type="PANTHER" id="PTHR11040">
    <property type="entry name" value="ZINC/IRON TRANSPORTER"/>
    <property type="match status" value="1"/>
</dbReference>
<feature type="transmembrane region" description="Helical" evidence="5">
    <location>
        <begin position="182"/>
        <end position="198"/>
    </location>
</feature>
<keyword evidence="2 5" id="KW-0812">Transmembrane</keyword>
<evidence type="ECO:0000313" key="6">
    <source>
        <dbReference type="EMBL" id="KAF7708404.1"/>
    </source>
</evidence>
<feature type="transmembrane region" description="Helical" evidence="5">
    <location>
        <begin position="205"/>
        <end position="222"/>
    </location>
</feature>
<feature type="transmembrane region" description="Helical" evidence="5">
    <location>
        <begin position="267"/>
        <end position="286"/>
    </location>
</feature>
<dbReference type="AlphaFoldDB" id="A0A8T0BN15"/>
<accession>A0A8T0BN15</accession>
<keyword evidence="3 5" id="KW-1133">Transmembrane helix</keyword>
<dbReference type="OrthoDB" id="448280at2759"/>
<feature type="transmembrane region" description="Helical" evidence="5">
    <location>
        <begin position="151"/>
        <end position="170"/>
    </location>
</feature>
<name>A0A8T0BN15_SILME</name>
<protein>
    <recommendedName>
        <fullName evidence="8">Solute carrier family 39 member 1</fullName>
    </recommendedName>
</protein>
<evidence type="ECO:0000313" key="7">
    <source>
        <dbReference type="Proteomes" id="UP000606274"/>
    </source>
</evidence>
<evidence type="ECO:0000256" key="5">
    <source>
        <dbReference type="SAM" id="Phobius"/>
    </source>
</evidence>
<feature type="transmembrane region" description="Helical" evidence="5">
    <location>
        <begin position="96"/>
        <end position="115"/>
    </location>
</feature>
<dbReference type="GO" id="GO:0005886">
    <property type="term" value="C:plasma membrane"/>
    <property type="evidence" value="ECO:0007669"/>
    <property type="project" value="TreeGrafter"/>
</dbReference>
<evidence type="ECO:0000256" key="1">
    <source>
        <dbReference type="ARBA" id="ARBA00004141"/>
    </source>
</evidence>
<dbReference type="Proteomes" id="UP000606274">
    <property type="component" value="Unassembled WGS sequence"/>
</dbReference>
<comment type="caution">
    <text evidence="6">The sequence shown here is derived from an EMBL/GenBank/DDBJ whole genome shotgun (WGS) entry which is preliminary data.</text>
</comment>
<feature type="transmembrane region" description="Helical" evidence="5">
    <location>
        <begin position="51"/>
        <end position="76"/>
    </location>
</feature>
<evidence type="ECO:0000256" key="3">
    <source>
        <dbReference type="ARBA" id="ARBA00022989"/>
    </source>
</evidence>
<organism evidence="6 7">
    <name type="scientific">Silurus meridionalis</name>
    <name type="common">Southern catfish</name>
    <name type="synonym">Silurus soldatovi meridionalis</name>
    <dbReference type="NCBI Taxonomy" id="175797"/>
    <lineage>
        <taxon>Eukaryota</taxon>
        <taxon>Metazoa</taxon>
        <taxon>Chordata</taxon>
        <taxon>Craniata</taxon>
        <taxon>Vertebrata</taxon>
        <taxon>Euteleostomi</taxon>
        <taxon>Actinopterygii</taxon>
        <taxon>Neopterygii</taxon>
        <taxon>Teleostei</taxon>
        <taxon>Ostariophysi</taxon>
        <taxon>Siluriformes</taxon>
        <taxon>Siluridae</taxon>
        <taxon>Silurus</taxon>
    </lineage>
</organism>
<comment type="subcellular location">
    <subcellularLocation>
        <location evidence="1">Membrane</location>
        <topology evidence="1">Multi-pass membrane protein</topology>
    </subcellularLocation>
</comment>
<feature type="transmembrane region" description="Helical" evidence="5">
    <location>
        <begin position="234"/>
        <end position="255"/>
    </location>
</feature>
<evidence type="ECO:0000256" key="2">
    <source>
        <dbReference type="ARBA" id="ARBA00022692"/>
    </source>
</evidence>
<dbReference type="GO" id="GO:0005385">
    <property type="term" value="F:zinc ion transmembrane transporter activity"/>
    <property type="evidence" value="ECO:0007669"/>
    <property type="project" value="TreeGrafter"/>
</dbReference>
<evidence type="ECO:0008006" key="8">
    <source>
        <dbReference type="Google" id="ProtNLM"/>
    </source>
</evidence>
<dbReference type="EMBL" id="JABFDY010000004">
    <property type="protein sequence ID" value="KAF7708404.1"/>
    <property type="molecule type" value="Genomic_DNA"/>
</dbReference>
<gene>
    <name evidence="6" type="ORF">HF521_017461</name>
</gene>
<reference evidence="6" key="1">
    <citation type="submission" date="2020-08" db="EMBL/GenBank/DDBJ databases">
        <title>Chromosome-level assembly of Southern catfish (Silurus meridionalis) provides insights into visual adaptation to the nocturnal and benthic lifestyles.</title>
        <authorList>
            <person name="Zhang Y."/>
            <person name="Wang D."/>
            <person name="Peng Z."/>
        </authorList>
    </citation>
    <scope>NUCLEOTIDE SEQUENCE</scope>
    <source>
        <strain evidence="6">SWU-2019-XX</strain>
        <tissue evidence="6">Muscle</tissue>
    </source>
</reference>
<dbReference type="InterPro" id="IPR003689">
    <property type="entry name" value="ZIP"/>
</dbReference>
<proteinExistence type="predicted"/>
<dbReference type="PANTHER" id="PTHR11040:SF58">
    <property type="entry name" value="ZINC TRANSPORTER ZIP1"/>
    <property type="match status" value="1"/>
</dbReference>
<evidence type="ECO:0000256" key="4">
    <source>
        <dbReference type="ARBA" id="ARBA00023136"/>
    </source>
</evidence>